<organism evidence="18 19">
    <name type="scientific">Carya illinoinensis</name>
    <name type="common">Pecan</name>
    <dbReference type="NCBI Taxonomy" id="32201"/>
    <lineage>
        <taxon>Eukaryota</taxon>
        <taxon>Viridiplantae</taxon>
        <taxon>Streptophyta</taxon>
        <taxon>Embryophyta</taxon>
        <taxon>Tracheophyta</taxon>
        <taxon>Spermatophyta</taxon>
        <taxon>Magnoliopsida</taxon>
        <taxon>eudicotyledons</taxon>
        <taxon>Gunneridae</taxon>
        <taxon>Pentapetalae</taxon>
        <taxon>rosids</taxon>
        <taxon>fabids</taxon>
        <taxon>Fagales</taxon>
        <taxon>Juglandaceae</taxon>
        <taxon>Carya</taxon>
    </lineage>
</organism>
<feature type="domain" description="Protein kinase" evidence="17">
    <location>
        <begin position="99"/>
        <end position="366"/>
    </location>
</feature>
<name>A0A8T1PJ61_CARIL</name>
<evidence type="ECO:0000256" key="12">
    <source>
        <dbReference type="ARBA" id="ARBA00023170"/>
    </source>
</evidence>
<evidence type="ECO:0000256" key="7">
    <source>
        <dbReference type="ARBA" id="ARBA00022741"/>
    </source>
</evidence>
<evidence type="ECO:0000256" key="10">
    <source>
        <dbReference type="ARBA" id="ARBA00022989"/>
    </source>
</evidence>
<dbReference type="PANTHER" id="PTHR27002">
    <property type="entry name" value="RECEPTOR-LIKE SERINE/THREONINE-PROTEIN KINASE SD1-8"/>
    <property type="match status" value="1"/>
</dbReference>
<keyword evidence="19" id="KW-1185">Reference proteome</keyword>
<feature type="transmembrane region" description="Helical" evidence="16">
    <location>
        <begin position="50"/>
        <end position="71"/>
    </location>
</feature>
<keyword evidence="11 16" id="KW-0472">Membrane</keyword>
<evidence type="ECO:0000256" key="9">
    <source>
        <dbReference type="ARBA" id="ARBA00022840"/>
    </source>
</evidence>
<comment type="similarity">
    <text evidence="15">Belongs to the protein kinase superfamily.</text>
</comment>
<dbReference type="SMART" id="SM00220">
    <property type="entry name" value="S_TKc"/>
    <property type="match status" value="1"/>
</dbReference>
<evidence type="ECO:0000256" key="1">
    <source>
        <dbReference type="ARBA" id="ARBA00004167"/>
    </source>
</evidence>
<dbReference type="Proteomes" id="UP000811609">
    <property type="component" value="Chromosome 9"/>
</dbReference>
<keyword evidence="6" id="KW-0677">Repeat</keyword>
<comment type="caution">
    <text evidence="18">The sequence shown here is derived from an EMBL/GenBank/DDBJ whole genome shotgun (WGS) entry which is preliminary data.</text>
</comment>
<keyword evidence="2 15" id="KW-0723">Serine/threonine-protein kinase</keyword>
<keyword evidence="7 14" id="KW-0547">Nucleotide-binding</keyword>
<dbReference type="Pfam" id="PF07714">
    <property type="entry name" value="PK_Tyr_Ser-Thr"/>
    <property type="match status" value="1"/>
</dbReference>
<evidence type="ECO:0000256" key="16">
    <source>
        <dbReference type="SAM" id="Phobius"/>
    </source>
</evidence>
<evidence type="ECO:0000313" key="19">
    <source>
        <dbReference type="Proteomes" id="UP000811609"/>
    </source>
</evidence>
<keyword evidence="13" id="KW-0325">Glycoprotein</keyword>
<keyword evidence="9 14" id="KW-0067">ATP-binding</keyword>
<evidence type="ECO:0000256" key="14">
    <source>
        <dbReference type="PROSITE-ProRule" id="PRU10141"/>
    </source>
</evidence>
<evidence type="ECO:0000256" key="13">
    <source>
        <dbReference type="ARBA" id="ARBA00023180"/>
    </source>
</evidence>
<keyword evidence="8" id="KW-0418">Kinase</keyword>
<keyword evidence="5" id="KW-0732">Signal</keyword>
<dbReference type="PROSITE" id="PS00107">
    <property type="entry name" value="PROTEIN_KINASE_ATP"/>
    <property type="match status" value="1"/>
</dbReference>
<dbReference type="InterPro" id="IPR000719">
    <property type="entry name" value="Prot_kinase_dom"/>
</dbReference>
<dbReference type="PROSITE" id="PS00108">
    <property type="entry name" value="PROTEIN_KINASE_ST"/>
    <property type="match status" value="1"/>
</dbReference>
<dbReference type="PROSITE" id="PS50011">
    <property type="entry name" value="PROTEIN_KINASE_DOM"/>
    <property type="match status" value="1"/>
</dbReference>
<evidence type="ECO:0000313" key="18">
    <source>
        <dbReference type="EMBL" id="KAG6641561.1"/>
    </source>
</evidence>
<sequence>MLASVLNTSTLPPRIVRFQNSDYVNANSKMQQFDKSTLVLAGNGRNSTRIAILIVVPIVASFVLICICIFYRRVRKSRERLQKKLKFEYGTIEVATENFSAQNKLGEGGFGAVYKGKFPNGKEIAAVKRLSMSSQQGDAEFKNEVMLVAMLQHQNLTRLPGLCLKGSERLLVYELVRNSSLDKFIFDRIKRAQLNWELRDNIIQGITRGPLYIHQDSRLRIIHHDLKASNILLDADMNPKISDFGTARLFEVDQSQANTHKIVGTYGYMPSEYAICGHFSVKSDVFSFGVLVLEIVSSKKINSIICNGDNEGGLLSYAWKNWRERTISNLADPTIRNSCSETQIMRCIHIGLLCVQENLADRPNMS</sequence>
<evidence type="ECO:0000259" key="17">
    <source>
        <dbReference type="PROSITE" id="PS50011"/>
    </source>
</evidence>
<comment type="subcellular location">
    <subcellularLocation>
        <location evidence="1">Membrane</location>
        <topology evidence="1">Single-pass membrane protein</topology>
    </subcellularLocation>
</comment>
<proteinExistence type="inferred from homology"/>
<dbReference type="InterPro" id="IPR008271">
    <property type="entry name" value="Ser/Thr_kinase_AS"/>
</dbReference>
<accession>A0A8T1PJ61</accession>
<evidence type="ECO:0000256" key="3">
    <source>
        <dbReference type="ARBA" id="ARBA00022679"/>
    </source>
</evidence>
<evidence type="ECO:0000256" key="11">
    <source>
        <dbReference type="ARBA" id="ARBA00023136"/>
    </source>
</evidence>
<dbReference type="AlphaFoldDB" id="A0A8T1PJ61"/>
<dbReference type="GO" id="GO:0005524">
    <property type="term" value="F:ATP binding"/>
    <property type="evidence" value="ECO:0007669"/>
    <property type="project" value="UniProtKB-UniRule"/>
</dbReference>
<dbReference type="PANTHER" id="PTHR27002:SF181">
    <property type="entry name" value="RECEPTOR-LIKE SERINE_THREONINE-PROTEIN KINASE"/>
    <property type="match status" value="1"/>
</dbReference>
<dbReference type="FunFam" id="1.10.510.10:FF:000129">
    <property type="entry name" value="cysteine-rich receptor-like protein kinase 10"/>
    <property type="match status" value="1"/>
</dbReference>
<dbReference type="GO" id="GO:0004674">
    <property type="term" value="F:protein serine/threonine kinase activity"/>
    <property type="evidence" value="ECO:0007669"/>
    <property type="project" value="UniProtKB-KW"/>
</dbReference>
<dbReference type="EMBL" id="CM031817">
    <property type="protein sequence ID" value="KAG6641561.1"/>
    <property type="molecule type" value="Genomic_DNA"/>
</dbReference>
<dbReference type="GO" id="GO:0006950">
    <property type="term" value="P:response to stress"/>
    <property type="evidence" value="ECO:0007669"/>
    <property type="project" value="UniProtKB-ARBA"/>
</dbReference>
<evidence type="ECO:0000256" key="4">
    <source>
        <dbReference type="ARBA" id="ARBA00022692"/>
    </source>
</evidence>
<dbReference type="FunFam" id="3.30.200.20:FF:000177">
    <property type="entry name" value="Cysteine-rich receptor-like protein kinase 2"/>
    <property type="match status" value="1"/>
</dbReference>
<keyword evidence="3" id="KW-0808">Transferase</keyword>
<dbReference type="InterPro" id="IPR001245">
    <property type="entry name" value="Ser-Thr/Tyr_kinase_cat_dom"/>
</dbReference>
<evidence type="ECO:0000256" key="5">
    <source>
        <dbReference type="ARBA" id="ARBA00022729"/>
    </source>
</evidence>
<evidence type="ECO:0000256" key="6">
    <source>
        <dbReference type="ARBA" id="ARBA00022737"/>
    </source>
</evidence>
<evidence type="ECO:0000256" key="15">
    <source>
        <dbReference type="RuleBase" id="RU000304"/>
    </source>
</evidence>
<feature type="binding site" evidence="14">
    <location>
        <position position="128"/>
    </location>
    <ligand>
        <name>ATP</name>
        <dbReference type="ChEBI" id="CHEBI:30616"/>
    </ligand>
</feature>
<reference evidence="18" key="1">
    <citation type="submission" date="2020-12" db="EMBL/GenBank/DDBJ databases">
        <title>WGS assembly of Carya illinoinensis cv. Pawnee.</title>
        <authorList>
            <person name="Platts A."/>
            <person name="Shu S."/>
            <person name="Wright S."/>
            <person name="Barry K."/>
            <person name="Edger P."/>
            <person name="Pires J.C."/>
            <person name="Schmutz J."/>
        </authorList>
    </citation>
    <scope>NUCLEOTIDE SEQUENCE</scope>
    <source>
        <tissue evidence="18">Leaf</tissue>
    </source>
</reference>
<keyword evidence="10 16" id="KW-1133">Transmembrane helix</keyword>
<protein>
    <recommendedName>
        <fullName evidence="17">Protein kinase domain-containing protein</fullName>
    </recommendedName>
</protein>
<evidence type="ECO:0000256" key="2">
    <source>
        <dbReference type="ARBA" id="ARBA00022527"/>
    </source>
</evidence>
<keyword evidence="12" id="KW-0675">Receptor</keyword>
<gene>
    <name evidence="18" type="ORF">CIPAW_09G082300</name>
</gene>
<evidence type="ECO:0000256" key="8">
    <source>
        <dbReference type="ARBA" id="ARBA00022777"/>
    </source>
</evidence>
<dbReference type="GO" id="GO:0005886">
    <property type="term" value="C:plasma membrane"/>
    <property type="evidence" value="ECO:0007669"/>
    <property type="project" value="TreeGrafter"/>
</dbReference>
<dbReference type="InterPro" id="IPR017441">
    <property type="entry name" value="Protein_kinase_ATP_BS"/>
</dbReference>
<keyword evidence="4 16" id="KW-0812">Transmembrane</keyword>